<protein>
    <recommendedName>
        <fullName evidence="1">Double jelly roll-like domain-containing protein</fullName>
    </recommendedName>
</protein>
<keyword evidence="3" id="KW-1185">Reference proteome</keyword>
<dbReference type="PANTHER" id="PTHR36159:SF1">
    <property type="entry name" value="RETROVIRUS-RELATED POL POLYPROTEIN FROM TRANSPOSON 412-LIKE PROTEIN"/>
    <property type="match status" value="1"/>
</dbReference>
<dbReference type="AlphaFoldDB" id="A0AAW1JGH4"/>
<organism evidence="2 3">
    <name type="scientific">Popillia japonica</name>
    <name type="common">Japanese beetle</name>
    <dbReference type="NCBI Taxonomy" id="7064"/>
    <lineage>
        <taxon>Eukaryota</taxon>
        <taxon>Metazoa</taxon>
        <taxon>Ecdysozoa</taxon>
        <taxon>Arthropoda</taxon>
        <taxon>Hexapoda</taxon>
        <taxon>Insecta</taxon>
        <taxon>Pterygota</taxon>
        <taxon>Neoptera</taxon>
        <taxon>Endopterygota</taxon>
        <taxon>Coleoptera</taxon>
        <taxon>Polyphaga</taxon>
        <taxon>Scarabaeiformia</taxon>
        <taxon>Scarabaeidae</taxon>
        <taxon>Rutelinae</taxon>
        <taxon>Popillia</taxon>
    </lineage>
</organism>
<evidence type="ECO:0000259" key="1">
    <source>
        <dbReference type="Pfam" id="PF21738"/>
    </source>
</evidence>
<accession>A0AAW1JGH4</accession>
<evidence type="ECO:0000313" key="2">
    <source>
        <dbReference type="EMBL" id="KAK9702842.1"/>
    </source>
</evidence>
<name>A0AAW1JGH4_POPJA</name>
<dbReference type="InterPro" id="IPR049512">
    <property type="entry name" value="DJR-like_dom"/>
</dbReference>
<dbReference type="Pfam" id="PF21738">
    <property type="entry name" value="DJR-like_dom"/>
    <property type="match status" value="1"/>
</dbReference>
<comment type="caution">
    <text evidence="2">The sequence shown here is derived from an EMBL/GenBank/DDBJ whole genome shotgun (WGS) entry which is preliminary data.</text>
</comment>
<reference evidence="2 3" key="1">
    <citation type="journal article" date="2024" name="BMC Genomics">
        <title>De novo assembly and annotation of Popillia japonica's genome with initial clues to its potential as an invasive pest.</title>
        <authorList>
            <person name="Cucini C."/>
            <person name="Boschi S."/>
            <person name="Funari R."/>
            <person name="Cardaioli E."/>
            <person name="Iannotti N."/>
            <person name="Marturano G."/>
            <person name="Paoli F."/>
            <person name="Bruttini M."/>
            <person name="Carapelli A."/>
            <person name="Frati F."/>
            <person name="Nardi F."/>
        </authorList>
    </citation>
    <scope>NUCLEOTIDE SEQUENCE [LARGE SCALE GENOMIC DNA]</scope>
    <source>
        <strain evidence="2">DMR45628</strain>
    </source>
</reference>
<feature type="domain" description="Double jelly roll-like" evidence="1">
    <location>
        <begin position="138"/>
        <end position="229"/>
    </location>
</feature>
<dbReference type="PANTHER" id="PTHR36159">
    <property type="entry name" value="PROTEIN CBG23766"/>
    <property type="match status" value="1"/>
</dbReference>
<dbReference type="EMBL" id="JASPKY010000382">
    <property type="protein sequence ID" value="KAK9702842.1"/>
    <property type="molecule type" value="Genomic_DNA"/>
</dbReference>
<gene>
    <name evidence="2" type="ORF">QE152_g29691</name>
</gene>
<sequence>MSNTFTLTGHSSVISVDYHPPIELDPRYEYALGLIGFHTYHTIANIVEGANKFYYNNDKAITIPVGAYEISDIETYLKNALPNAKLSLQPNNQTSKCEMESSLEIDFRKKDSIGRMLGFSEKLLEANKKHESDLPVKIIKVAMIRVHVPHVSVNDEIRFKLLDAVQNSKTISIPFRKWDLYELPSLRATTTDIWPIKSSNNLEKPRYVLVAFQKGKKDNYKADASMFDH</sequence>
<proteinExistence type="predicted"/>
<dbReference type="Proteomes" id="UP001458880">
    <property type="component" value="Unassembled WGS sequence"/>
</dbReference>
<evidence type="ECO:0000313" key="3">
    <source>
        <dbReference type="Proteomes" id="UP001458880"/>
    </source>
</evidence>